<evidence type="ECO:0000313" key="1">
    <source>
        <dbReference type="EMBL" id="KAJ4704709.1"/>
    </source>
</evidence>
<keyword evidence="2" id="KW-1185">Reference proteome</keyword>
<gene>
    <name evidence="1" type="ORF">OWV82_021581</name>
</gene>
<organism evidence="1 2">
    <name type="scientific">Melia azedarach</name>
    <name type="common">Chinaberry tree</name>
    <dbReference type="NCBI Taxonomy" id="155640"/>
    <lineage>
        <taxon>Eukaryota</taxon>
        <taxon>Viridiplantae</taxon>
        <taxon>Streptophyta</taxon>
        <taxon>Embryophyta</taxon>
        <taxon>Tracheophyta</taxon>
        <taxon>Spermatophyta</taxon>
        <taxon>Magnoliopsida</taxon>
        <taxon>eudicotyledons</taxon>
        <taxon>Gunneridae</taxon>
        <taxon>Pentapetalae</taxon>
        <taxon>rosids</taxon>
        <taxon>malvids</taxon>
        <taxon>Sapindales</taxon>
        <taxon>Meliaceae</taxon>
        <taxon>Melia</taxon>
    </lineage>
</organism>
<reference evidence="1 2" key="1">
    <citation type="journal article" date="2023" name="Science">
        <title>Complex scaffold remodeling in plant triterpene biosynthesis.</title>
        <authorList>
            <person name="De La Pena R."/>
            <person name="Hodgson H."/>
            <person name="Liu J.C."/>
            <person name="Stephenson M.J."/>
            <person name="Martin A.C."/>
            <person name="Owen C."/>
            <person name="Harkess A."/>
            <person name="Leebens-Mack J."/>
            <person name="Jimenez L.E."/>
            <person name="Osbourn A."/>
            <person name="Sattely E.S."/>
        </authorList>
    </citation>
    <scope>NUCLEOTIDE SEQUENCE [LARGE SCALE GENOMIC DNA]</scope>
    <source>
        <strain evidence="2">cv. JPN11</strain>
        <tissue evidence="1">Leaf</tissue>
    </source>
</reference>
<dbReference type="EMBL" id="CM051405">
    <property type="protein sequence ID" value="KAJ4704709.1"/>
    <property type="molecule type" value="Genomic_DNA"/>
</dbReference>
<dbReference type="Proteomes" id="UP001164539">
    <property type="component" value="Chromosome 12"/>
</dbReference>
<sequence>MSFSFFMSLLSKLTSRWPLFLYAATWTTLLTVTVAMASFWPEITFVWAISPSSLFSRGCESEASVRAPLDVPGEILCLPTHMFKRSKIDLIVPPVFAAVVVAGSAWIVRALGLFENDESP</sequence>
<proteinExistence type="predicted"/>
<protein>
    <submittedName>
        <fullName evidence="1">Forkhead box protein G</fullName>
    </submittedName>
</protein>
<comment type="caution">
    <text evidence="1">The sequence shown here is derived from an EMBL/GenBank/DDBJ whole genome shotgun (WGS) entry which is preliminary data.</text>
</comment>
<accession>A0ACC1X078</accession>
<evidence type="ECO:0000313" key="2">
    <source>
        <dbReference type="Proteomes" id="UP001164539"/>
    </source>
</evidence>
<name>A0ACC1X078_MELAZ</name>